<name>A0A7J7UPC3_MYOMY</name>
<feature type="region of interest" description="Disordered" evidence="1">
    <location>
        <begin position="1"/>
        <end position="20"/>
    </location>
</feature>
<evidence type="ECO:0000313" key="3">
    <source>
        <dbReference type="Proteomes" id="UP000527355"/>
    </source>
</evidence>
<sequence length="123" mass="12531">MGIRRTRDEDCSQAAGPIGGPARRAVLCSNGSFINQHSDPGHEAMLSCPAAWAAPGETAACPGLSASSWGALEALRPRPLLPGPAHRPLRPRPSGSALGLVALQGWAGVGWGGTRCGTATGRK</sequence>
<reference evidence="2 3" key="1">
    <citation type="journal article" date="2020" name="Nature">
        <title>Six reference-quality genomes reveal evolution of bat adaptations.</title>
        <authorList>
            <person name="Jebb D."/>
            <person name="Huang Z."/>
            <person name="Pippel M."/>
            <person name="Hughes G.M."/>
            <person name="Lavrichenko K."/>
            <person name="Devanna P."/>
            <person name="Winkler S."/>
            <person name="Jermiin L.S."/>
            <person name="Skirmuntt E.C."/>
            <person name="Katzourakis A."/>
            <person name="Burkitt-Gray L."/>
            <person name="Ray D.A."/>
            <person name="Sullivan K.A.M."/>
            <person name="Roscito J.G."/>
            <person name="Kirilenko B.M."/>
            <person name="Davalos L.M."/>
            <person name="Corthals A.P."/>
            <person name="Power M.L."/>
            <person name="Jones G."/>
            <person name="Ransome R.D."/>
            <person name="Dechmann D.K.N."/>
            <person name="Locatelli A.G."/>
            <person name="Puechmaille S.J."/>
            <person name="Fedrigo O."/>
            <person name="Jarvis E.D."/>
            <person name="Hiller M."/>
            <person name="Vernes S.C."/>
            <person name="Myers E.W."/>
            <person name="Teeling E.C."/>
        </authorList>
    </citation>
    <scope>NUCLEOTIDE SEQUENCE [LARGE SCALE GENOMIC DNA]</scope>
    <source>
        <strain evidence="2">MMyoMyo1</strain>
        <tissue evidence="2">Flight muscle</tissue>
    </source>
</reference>
<dbReference type="EMBL" id="JABWUV010000012">
    <property type="protein sequence ID" value="KAF6314735.1"/>
    <property type="molecule type" value="Genomic_DNA"/>
</dbReference>
<comment type="caution">
    <text evidence="2">The sequence shown here is derived from an EMBL/GenBank/DDBJ whole genome shotgun (WGS) entry which is preliminary data.</text>
</comment>
<dbReference type="AlphaFoldDB" id="A0A7J7UPC3"/>
<accession>A0A7J7UPC3</accession>
<gene>
    <name evidence="2" type="ORF">mMyoMyo1_008538</name>
</gene>
<evidence type="ECO:0000313" key="2">
    <source>
        <dbReference type="EMBL" id="KAF6314735.1"/>
    </source>
</evidence>
<evidence type="ECO:0000256" key="1">
    <source>
        <dbReference type="SAM" id="MobiDB-lite"/>
    </source>
</evidence>
<proteinExistence type="predicted"/>
<protein>
    <submittedName>
        <fullName evidence="2">Uncharacterized protein</fullName>
    </submittedName>
</protein>
<dbReference type="Proteomes" id="UP000527355">
    <property type="component" value="Unassembled WGS sequence"/>
</dbReference>
<feature type="compositionally biased region" description="Basic and acidic residues" evidence="1">
    <location>
        <begin position="1"/>
        <end position="10"/>
    </location>
</feature>
<organism evidence="2 3">
    <name type="scientific">Myotis myotis</name>
    <name type="common">Greater mouse-eared bat</name>
    <name type="synonym">Vespertilio myotis</name>
    <dbReference type="NCBI Taxonomy" id="51298"/>
    <lineage>
        <taxon>Eukaryota</taxon>
        <taxon>Metazoa</taxon>
        <taxon>Chordata</taxon>
        <taxon>Craniata</taxon>
        <taxon>Vertebrata</taxon>
        <taxon>Euteleostomi</taxon>
        <taxon>Mammalia</taxon>
        <taxon>Eutheria</taxon>
        <taxon>Laurasiatheria</taxon>
        <taxon>Chiroptera</taxon>
        <taxon>Yangochiroptera</taxon>
        <taxon>Vespertilionidae</taxon>
        <taxon>Myotis</taxon>
    </lineage>
</organism>
<keyword evidence="3" id="KW-1185">Reference proteome</keyword>